<gene>
    <name evidence="1" type="ORF">BC6307_09850</name>
</gene>
<dbReference type="KEGG" id="bcoh:BC6307_09850"/>
<keyword evidence="2" id="KW-1185">Reference proteome</keyword>
<evidence type="ECO:0000313" key="2">
    <source>
        <dbReference type="Proteomes" id="UP000215224"/>
    </source>
</evidence>
<name>A0A223KQD0_9BACI</name>
<evidence type="ECO:0000313" key="1">
    <source>
        <dbReference type="EMBL" id="AST91564.1"/>
    </source>
</evidence>
<dbReference type="EMBL" id="CP018866">
    <property type="protein sequence ID" value="AST91564.1"/>
    <property type="molecule type" value="Genomic_DNA"/>
</dbReference>
<sequence length="247" mass="26600">MEEQKVLQDLKINGSMVVSGGSFNEVSINGKGTINGDVQCKEFKINGACDVNGKLKAETGVIRGNTNVEEDLYIGDFSVYGNATLQGNLYTSLFNVKGSCSVEKSINAEVIKPYGRLKVGDSCRADNFIARGVFDINDTLDSKIIDVTINGGKCSANVIKGEQVSVKLKGEEGFLKVLKSLFSFGDDRGTLKANEIIGNDIQLAATKAKLVKGDRITLNDGCDIELVEYTESLEIVGKARVIESKKV</sequence>
<dbReference type="STRING" id="1314751.GCA_001591425_01287"/>
<protein>
    <recommendedName>
        <fullName evidence="3">Polymer-forming cytoskeletal protein</fullName>
    </recommendedName>
</protein>
<dbReference type="AlphaFoldDB" id="A0A223KQD0"/>
<proteinExistence type="predicted"/>
<dbReference type="Proteomes" id="UP000215224">
    <property type="component" value="Chromosome"/>
</dbReference>
<dbReference type="Pfam" id="PF04519">
    <property type="entry name" value="Bactofilin"/>
    <property type="match status" value="1"/>
</dbReference>
<accession>A0A223KQD0</accession>
<evidence type="ECO:0008006" key="3">
    <source>
        <dbReference type="Google" id="ProtNLM"/>
    </source>
</evidence>
<dbReference type="RefSeq" id="WP_066413634.1">
    <property type="nucleotide sequence ID" value="NZ_CP018866.1"/>
</dbReference>
<organism evidence="1 2">
    <name type="scientific">Sutcliffiella cohnii</name>
    <dbReference type="NCBI Taxonomy" id="33932"/>
    <lineage>
        <taxon>Bacteria</taxon>
        <taxon>Bacillati</taxon>
        <taxon>Bacillota</taxon>
        <taxon>Bacilli</taxon>
        <taxon>Bacillales</taxon>
        <taxon>Bacillaceae</taxon>
        <taxon>Sutcliffiella</taxon>
    </lineage>
</organism>
<dbReference type="InterPro" id="IPR007607">
    <property type="entry name" value="BacA/B"/>
</dbReference>
<reference evidence="1 2" key="1">
    <citation type="submission" date="2016-12" db="EMBL/GenBank/DDBJ databases">
        <title>The whole genome sequencing and assembly of Bacillus cohnii DSM 6307T strain.</title>
        <authorList>
            <person name="Lee Y.-J."/>
            <person name="Yi H."/>
            <person name="Bahn Y.-S."/>
            <person name="Kim J.F."/>
            <person name="Lee D.-W."/>
        </authorList>
    </citation>
    <scope>NUCLEOTIDE SEQUENCE [LARGE SCALE GENOMIC DNA]</scope>
    <source>
        <strain evidence="1 2">DSM 6307</strain>
    </source>
</reference>